<organism evidence="5 6">
    <name type="scientific">Micromonospora tarensis</name>
    <dbReference type="NCBI Taxonomy" id="2806100"/>
    <lineage>
        <taxon>Bacteria</taxon>
        <taxon>Bacillati</taxon>
        <taxon>Actinomycetota</taxon>
        <taxon>Actinomycetes</taxon>
        <taxon>Micromonosporales</taxon>
        <taxon>Micromonosporaceae</taxon>
        <taxon>Micromonospora</taxon>
    </lineage>
</organism>
<dbReference type="Gene3D" id="3.40.50.2300">
    <property type="match status" value="1"/>
</dbReference>
<evidence type="ECO:0000256" key="1">
    <source>
        <dbReference type="ARBA" id="ARBA00023015"/>
    </source>
</evidence>
<comment type="caution">
    <text evidence="5">The sequence shown here is derived from an EMBL/GenBank/DDBJ whole genome shotgun (WGS) entry which is preliminary data.</text>
</comment>
<dbReference type="Proteomes" id="UP000622245">
    <property type="component" value="Unassembled WGS sequence"/>
</dbReference>
<feature type="domain" description="Transcriptional regulator LacI/GalR-like sensor" evidence="4">
    <location>
        <begin position="23"/>
        <end position="160"/>
    </location>
</feature>
<dbReference type="SUPFAM" id="SSF53822">
    <property type="entry name" value="Periplasmic binding protein-like I"/>
    <property type="match status" value="1"/>
</dbReference>
<reference evidence="5 6" key="1">
    <citation type="submission" date="2021-01" db="EMBL/GenBank/DDBJ databases">
        <title>Draft genome sequence of Micromonospora sp. strain STR1s_6.</title>
        <authorList>
            <person name="Karlyshev A."/>
            <person name="Jawad R."/>
        </authorList>
    </citation>
    <scope>NUCLEOTIDE SEQUENCE [LARGE SCALE GENOMIC DNA]</scope>
    <source>
        <strain evidence="5 6">STR1S-6</strain>
    </source>
</reference>
<name>A0ABS1YRN4_9ACTN</name>
<dbReference type="InterPro" id="IPR046335">
    <property type="entry name" value="LacI/GalR-like_sensor"/>
</dbReference>
<keyword evidence="2" id="KW-0238">DNA-binding</keyword>
<dbReference type="InterPro" id="IPR028082">
    <property type="entry name" value="Peripla_BP_I"/>
</dbReference>
<evidence type="ECO:0000256" key="3">
    <source>
        <dbReference type="ARBA" id="ARBA00023163"/>
    </source>
</evidence>
<dbReference type="EMBL" id="JAEVHL010000477">
    <property type="protein sequence ID" value="MBM0280118.1"/>
    <property type="molecule type" value="Genomic_DNA"/>
</dbReference>
<proteinExistence type="predicted"/>
<protein>
    <submittedName>
        <fullName evidence="5">Substrate-binding domain-containing protein</fullName>
    </submittedName>
</protein>
<feature type="non-terminal residue" evidence="5">
    <location>
        <position position="1"/>
    </location>
</feature>
<evidence type="ECO:0000259" key="4">
    <source>
        <dbReference type="Pfam" id="PF13377"/>
    </source>
</evidence>
<keyword evidence="3" id="KW-0804">Transcription</keyword>
<accession>A0ABS1YRN4</accession>
<dbReference type="RefSeq" id="WP_203152443.1">
    <property type="nucleotide sequence ID" value="NZ_JAEVHL010000477.1"/>
</dbReference>
<evidence type="ECO:0000256" key="2">
    <source>
        <dbReference type="ARBA" id="ARBA00023125"/>
    </source>
</evidence>
<gene>
    <name evidence="5" type="ORF">JM949_35715</name>
</gene>
<dbReference type="PANTHER" id="PTHR30146:SF109">
    <property type="entry name" value="HTH-TYPE TRANSCRIPTIONAL REGULATOR GALS"/>
    <property type="match status" value="1"/>
</dbReference>
<keyword evidence="6" id="KW-1185">Reference proteome</keyword>
<keyword evidence="1" id="KW-0805">Transcription regulation</keyword>
<sequence length="166" mass="16686">ADSVLPDAPPGPLRLAGVDQVPHPTTHGRLAGFADAFAEVGVDWADLTVLNAAGNSRQAATAAVAGLFDRPAPPTAVLAGSDVLALGVLDALAELPGGHPPVSVTGFDDVPEAATAGLTTVRQPAEEKGRIAAELLLDPPADAAAGHVLLPTTLVVRRSTGPVPRR</sequence>
<dbReference type="Pfam" id="PF13377">
    <property type="entry name" value="Peripla_BP_3"/>
    <property type="match status" value="1"/>
</dbReference>
<evidence type="ECO:0000313" key="6">
    <source>
        <dbReference type="Proteomes" id="UP000622245"/>
    </source>
</evidence>
<evidence type="ECO:0000313" key="5">
    <source>
        <dbReference type="EMBL" id="MBM0280118.1"/>
    </source>
</evidence>
<dbReference type="PANTHER" id="PTHR30146">
    <property type="entry name" value="LACI-RELATED TRANSCRIPTIONAL REPRESSOR"/>
    <property type="match status" value="1"/>
</dbReference>